<comment type="similarity">
    <text evidence="1 7">Belongs to the class I-like SAM-binding methyltransferase superfamily. RsmB/NOP family.</text>
</comment>
<evidence type="ECO:0000259" key="8">
    <source>
        <dbReference type="PROSITE" id="PS51686"/>
    </source>
</evidence>
<dbReference type="GO" id="GO:0008173">
    <property type="term" value="F:RNA methyltransferase activity"/>
    <property type="evidence" value="ECO:0007669"/>
    <property type="project" value="InterPro"/>
</dbReference>
<dbReference type="EMBL" id="JAAKDE010000001">
    <property type="protein sequence ID" value="MBA2132106.1"/>
    <property type="molecule type" value="Genomic_DNA"/>
</dbReference>
<dbReference type="Pfam" id="PF17125">
    <property type="entry name" value="Methyltr_RsmF_N"/>
    <property type="match status" value="1"/>
</dbReference>
<sequence>MKLPEEFKQKMQCLMGQEEYEIFMRELRRKVMIQSLRVNTKKITVAEFLRIFPYELTPVPWCAEGFYLPKGFKASMHPYYYAGLYYLQDPSAMLPVVALAPRPGERILDLCSAPGGKATQIGAATTDRSFLVLNDINPKRTKALLKNVENFGLTNMVVTNNQPQELAAVFSGYFDRVLVDAPCSGEGMFRREPRLMIAWRRDYHPKVCTPIQAELLNYAAQMVAPGGRLVYSTCTFSPEENELQVKNFLARHPDFDLVGIDLAGVSPGRAEWAGDEQLKKTGRIWPHLSRGEGQFAAILVKTTTGTRGEGGRFVHAEPAAASLKPFWDFCAEVGITPPTGRFFQKGDDLLLLPPELPDLSGLNVVRLGLFLGEVRHDQFIPAHPLALALERQQAERQLELAPNGAEVIKYLKGDTLLATEATPPGNGWLLVTTGGFPLGWAKRVGNLVKNYYPPAWRIK</sequence>
<protein>
    <submittedName>
        <fullName evidence="9">RsmF rRNA methyltransferase first C-terminal domain-containing protein</fullName>
    </submittedName>
</protein>
<dbReference type="Gene3D" id="3.40.50.150">
    <property type="entry name" value="Vaccinia Virus protein VP39"/>
    <property type="match status" value="1"/>
</dbReference>
<comment type="caution">
    <text evidence="9">The sequence shown here is derived from an EMBL/GenBank/DDBJ whole genome shotgun (WGS) entry which is preliminary data.</text>
</comment>
<keyword evidence="6 7" id="KW-0694">RNA-binding</keyword>
<feature type="domain" description="SAM-dependent MTase RsmB/NOP-type" evidence="8">
    <location>
        <begin position="19"/>
        <end position="302"/>
    </location>
</feature>
<keyword evidence="3 7" id="KW-0489">Methyltransferase</keyword>
<dbReference type="RefSeq" id="WP_181338536.1">
    <property type="nucleotide sequence ID" value="NZ_JAAKDE010000001.1"/>
</dbReference>
<proteinExistence type="inferred from homology"/>
<dbReference type="Gene3D" id="2.30.130.60">
    <property type="match status" value="1"/>
</dbReference>
<evidence type="ECO:0000313" key="10">
    <source>
        <dbReference type="Proteomes" id="UP000657177"/>
    </source>
</evidence>
<evidence type="ECO:0000256" key="5">
    <source>
        <dbReference type="ARBA" id="ARBA00022691"/>
    </source>
</evidence>
<dbReference type="InterPro" id="IPR018314">
    <property type="entry name" value="RsmB/NOL1/NOP2-like_CS"/>
</dbReference>
<evidence type="ECO:0000256" key="2">
    <source>
        <dbReference type="ARBA" id="ARBA00022490"/>
    </source>
</evidence>
<evidence type="ECO:0000256" key="7">
    <source>
        <dbReference type="PROSITE-ProRule" id="PRU01023"/>
    </source>
</evidence>
<evidence type="ECO:0000256" key="4">
    <source>
        <dbReference type="ARBA" id="ARBA00022679"/>
    </source>
</evidence>
<dbReference type="Proteomes" id="UP000657177">
    <property type="component" value="Unassembled WGS sequence"/>
</dbReference>
<evidence type="ECO:0000256" key="3">
    <source>
        <dbReference type="ARBA" id="ARBA00022603"/>
    </source>
</evidence>
<dbReference type="InterPro" id="IPR027391">
    <property type="entry name" value="Nol1_Nop2_Fmu_2"/>
</dbReference>
<dbReference type="GO" id="GO:0003723">
    <property type="term" value="F:RNA binding"/>
    <property type="evidence" value="ECO:0007669"/>
    <property type="project" value="UniProtKB-UniRule"/>
</dbReference>
<accession>A0A8J6LI00</accession>
<dbReference type="GO" id="GO:0001510">
    <property type="term" value="P:RNA methylation"/>
    <property type="evidence" value="ECO:0007669"/>
    <property type="project" value="InterPro"/>
</dbReference>
<reference evidence="9" key="1">
    <citation type="submission" date="2020-06" db="EMBL/GenBank/DDBJ databases">
        <title>Novel chitinolytic bacterium.</title>
        <authorList>
            <person name="Ungkulpasvich U."/>
            <person name="Kosugi A."/>
            <person name="Uke A."/>
        </authorList>
    </citation>
    <scope>NUCLEOTIDE SEQUENCE</scope>
    <source>
        <strain evidence="9">UUS1-1</strain>
    </source>
</reference>
<feature type="binding site" evidence="7">
    <location>
        <position position="135"/>
    </location>
    <ligand>
        <name>S-adenosyl-L-methionine</name>
        <dbReference type="ChEBI" id="CHEBI:59789"/>
    </ligand>
</feature>
<dbReference type="Gene3D" id="3.30.70.1170">
    <property type="entry name" value="Sun protein, domain 3"/>
    <property type="match status" value="1"/>
</dbReference>
<dbReference type="PRINTS" id="PR02008">
    <property type="entry name" value="RCMTFAMILY"/>
</dbReference>
<feature type="active site" description="Nucleophile" evidence="7">
    <location>
        <position position="234"/>
    </location>
</feature>
<dbReference type="InterPro" id="IPR001678">
    <property type="entry name" value="MeTrfase_RsmB-F_NOP2_dom"/>
</dbReference>
<comment type="caution">
    <text evidence="7">Lacks conserved residue(s) required for the propagation of feature annotation.</text>
</comment>
<dbReference type="InterPro" id="IPR023267">
    <property type="entry name" value="RCMT"/>
</dbReference>
<feature type="binding site" evidence="7">
    <location>
        <position position="180"/>
    </location>
    <ligand>
        <name>S-adenosyl-L-methionine</name>
        <dbReference type="ChEBI" id="CHEBI:59789"/>
    </ligand>
</feature>
<keyword evidence="10" id="KW-1185">Reference proteome</keyword>
<dbReference type="Pfam" id="PF01189">
    <property type="entry name" value="Methyltr_RsmB-F"/>
    <property type="match status" value="1"/>
</dbReference>
<dbReference type="PROSITE" id="PS51686">
    <property type="entry name" value="SAM_MT_RSMB_NOP"/>
    <property type="match status" value="1"/>
</dbReference>
<dbReference type="InterPro" id="IPR031340">
    <property type="entry name" value="RsmF_methylt_CI"/>
</dbReference>
<keyword evidence="4 7" id="KW-0808">Transferase</keyword>
<evidence type="ECO:0000313" key="9">
    <source>
        <dbReference type="EMBL" id="MBA2132106.1"/>
    </source>
</evidence>
<dbReference type="InterPro" id="IPR049560">
    <property type="entry name" value="MeTrfase_RsmB-F_NOP2_cat"/>
</dbReference>
<dbReference type="InterPro" id="IPR029063">
    <property type="entry name" value="SAM-dependent_MTases_sf"/>
</dbReference>
<dbReference type="PANTHER" id="PTHR22807">
    <property type="entry name" value="NOP2 YEAST -RELATED NOL1/NOP2/FMU SUN DOMAIN-CONTAINING"/>
    <property type="match status" value="1"/>
</dbReference>
<dbReference type="Pfam" id="PF13636">
    <property type="entry name" value="Methyltranf_PUA"/>
    <property type="match status" value="1"/>
</dbReference>
<evidence type="ECO:0000256" key="1">
    <source>
        <dbReference type="ARBA" id="ARBA00007494"/>
    </source>
</evidence>
<feature type="binding site" evidence="7">
    <location>
        <begin position="111"/>
        <end position="117"/>
    </location>
    <ligand>
        <name>S-adenosyl-L-methionine</name>
        <dbReference type="ChEBI" id="CHEBI:59789"/>
    </ligand>
</feature>
<dbReference type="AlphaFoldDB" id="A0A8J6LI00"/>
<dbReference type="InterPro" id="IPR031341">
    <property type="entry name" value="Methyltr_RsmF_N"/>
</dbReference>
<dbReference type="CDD" id="cd21147">
    <property type="entry name" value="RsmF_methylt_CTD1"/>
    <property type="match status" value="1"/>
</dbReference>
<organism evidence="9 10">
    <name type="scientific">Capillibacterium thermochitinicola</name>
    <dbReference type="NCBI Taxonomy" id="2699427"/>
    <lineage>
        <taxon>Bacteria</taxon>
        <taxon>Bacillati</taxon>
        <taxon>Bacillota</taxon>
        <taxon>Capillibacterium</taxon>
    </lineage>
</organism>
<dbReference type="CDD" id="cd02440">
    <property type="entry name" value="AdoMet_MTases"/>
    <property type="match status" value="1"/>
</dbReference>
<evidence type="ECO:0000256" key="6">
    <source>
        <dbReference type="ARBA" id="ARBA00022884"/>
    </source>
</evidence>
<name>A0A8J6LI00_9FIRM</name>
<keyword evidence="2" id="KW-0963">Cytoplasm</keyword>
<gene>
    <name evidence="9" type="ORF">G5B42_00850</name>
</gene>
<dbReference type="Pfam" id="PF17126">
    <property type="entry name" value="RsmF_methylt_CI"/>
    <property type="match status" value="1"/>
</dbReference>
<dbReference type="PANTHER" id="PTHR22807:SF30">
    <property type="entry name" value="28S RRNA (CYTOSINE(4447)-C(5))-METHYLTRANSFERASE-RELATED"/>
    <property type="match status" value="1"/>
</dbReference>
<keyword evidence="5 7" id="KW-0949">S-adenosyl-L-methionine</keyword>
<dbReference type="SUPFAM" id="SSF53335">
    <property type="entry name" value="S-adenosyl-L-methionine-dependent methyltransferases"/>
    <property type="match status" value="1"/>
</dbReference>
<dbReference type="PROSITE" id="PS01153">
    <property type="entry name" value="NOL1_NOP2_SUN"/>
    <property type="match status" value="1"/>
</dbReference>